<comment type="cofactor">
    <cofactor evidence="1">
        <name>Zn(2+)</name>
        <dbReference type="ChEBI" id="CHEBI:29105"/>
    </cofactor>
</comment>
<keyword evidence="4" id="KW-0378">Hydrolase</keyword>
<keyword evidence="2" id="KW-0645">Protease</keyword>
<dbReference type="GO" id="GO:0016020">
    <property type="term" value="C:membrane"/>
    <property type="evidence" value="ECO:0007669"/>
    <property type="project" value="TreeGrafter"/>
</dbReference>
<evidence type="ECO:0000313" key="9">
    <source>
        <dbReference type="Proteomes" id="UP000015462"/>
    </source>
</evidence>
<evidence type="ECO:0000313" key="8">
    <source>
        <dbReference type="EMBL" id="EPD13114.1"/>
    </source>
</evidence>
<dbReference type="InterPro" id="IPR051156">
    <property type="entry name" value="Mito/Outer_Membr_Metalloprot"/>
</dbReference>
<dbReference type="GO" id="GO:0046872">
    <property type="term" value="F:metal ion binding"/>
    <property type="evidence" value="ECO:0007669"/>
    <property type="project" value="UniProtKB-KW"/>
</dbReference>
<evidence type="ECO:0000256" key="6">
    <source>
        <dbReference type="ARBA" id="ARBA00023049"/>
    </source>
</evidence>
<organism evidence="8 9">
    <name type="scientific">Cycloclasticus pugetii</name>
    <dbReference type="NCBI Taxonomy" id="34068"/>
    <lineage>
        <taxon>Bacteria</taxon>
        <taxon>Pseudomonadati</taxon>
        <taxon>Pseudomonadota</taxon>
        <taxon>Gammaproteobacteria</taxon>
        <taxon>Thiotrichales</taxon>
        <taxon>Piscirickettsiaceae</taxon>
        <taxon>Cycloclasticus</taxon>
    </lineage>
</organism>
<dbReference type="GO" id="GO:0004222">
    <property type="term" value="F:metalloendopeptidase activity"/>
    <property type="evidence" value="ECO:0007669"/>
    <property type="project" value="InterPro"/>
</dbReference>
<gene>
    <name evidence="8" type="ORF">L196_05715</name>
</gene>
<protein>
    <submittedName>
        <fullName evidence="8">Peptidase M48</fullName>
    </submittedName>
</protein>
<dbReference type="Pfam" id="PF01435">
    <property type="entry name" value="Peptidase_M48"/>
    <property type="match status" value="1"/>
</dbReference>
<evidence type="ECO:0000256" key="2">
    <source>
        <dbReference type="ARBA" id="ARBA00022670"/>
    </source>
</evidence>
<dbReference type="CDD" id="cd07333">
    <property type="entry name" value="M48C_bepA_like"/>
    <property type="match status" value="1"/>
</dbReference>
<sequence length="483" mass="53667">MVSRYSIVIIVLLCVGCSVNPVTGERDFVLMSEQEELALGRQHSQQVMKAYRRYDDPELQQYVQSVGDRVARVSHRQNLIYRFTLLDSTQVNAFALPGGYIYITRGLLVYLNSEAELAAVLGHELGHVTARHSVRQHSLATTTNIIGSLIAAASGVQGAGQLTNMLGTGIVRGYGREHELEADGLGVQYLINAGYRASAMRQVISTLKNQELFDKKLAIEQGREPRAYHGVFSTHPDNDTRLQQVLSGAGASSVVSGTTGQDTTFLKKIESLTFGDSEKDGIIRGRHFYHPEMNFKLTFPSQWLILNKPNAIAASTPNNDALMQLTLEDLNKKITPKEFLRIRLGITKTLSEKPFSVGQLAGYQAIVNGKTPYGQGKVRIAVVFDGLRAFVFFATTKRADRFVEVDKQVLTSIKSFSRLNAKDRKVAKELKVVLVKVGQHNKSIKLLAKNSPITHHVEDQLRLLNDLFPNREPKLGDLIKIVR</sequence>
<feature type="domain" description="Peptidase M48" evidence="7">
    <location>
        <begin position="58"/>
        <end position="245"/>
    </location>
</feature>
<evidence type="ECO:0000259" key="7">
    <source>
        <dbReference type="Pfam" id="PF01435"/>
    </source>
</evidence>
<dbReference type="PANTHER" id="PTHR22726:SF24">
    <property type="entry name" value="M48 FAMILY METALLOPEPTIDASE"/>
    <property type="match status" value="1"/>
</dbReference>
<dbReference type="InterPro" id="IPR001915">
    <property type="entry name" value="Peptidase_M48"/>
</dbReference>
<dbReference type="EMBL" id="ASHL01000004">
    <property type="protein sequence ID" value="EPD13114.1"/>
    <property type="molecule type" value="Genomic_DNA"/>
</dbReference>
<evidence type="ECO:0000256" key="3">
    <source>
        <dbReference type="ARBA" id="ARBA00022723"/>
    </source>
</evidence>
<keyword evidence="6" id="KW-0482">Metalloprotease</keyword>
<dbReference type="Proteomes" id="UP000015462">
    <property type="component" value="Unassembled WGS sequence"/>
</dbReference>
<proteinExistence type="predicted"/>
<dbReference type="RefSeq" id="WP_016390271.1">
    <property type="nucleotide sequence ID" value="NZ_KE646807.1"/>
</dbReference>
<evidence type="ECO:0000256" key="1">
    <source>
        <dbReference type="ARBA" id="ARBA00001947"/>
    </source>
</evidence>
<reference evidence="8 9" key="1">
    <citation type="journal article" date="2013" name="Genome Announc.">
        <title>Genome Sequence of the Pyrene- and Fluoranthene-Degrading Bacterium Cycloclasticus sp. Strain PY97M.</title>
        <authorList>
            <person name="Cui Z."/>
            <person name="Xu G."/>
            <person name="Li Q."/>
            <person name="Gao W."/>
            <person name="Zheng L."/>
        </authorList>
    </citation>
    <scope>NUCLEOTIDE SEQUENCE [LARGE SCALE GENOMIC DNA]</scope>
    <source>
        <strain evidence="8 9">PY97M</strain>
    </source>
</reference>
<keyword evidence="5" id="KW-0862">Zinc</keyword>
<dbReference type="AlphaFoldDB" id="A0AB33Z1T7"/>
<comment type="caution">
    <text evidence="8">The sequence shown here is derived from an EMBL/GenBank/DDBJ whole genome shotgun (WGS) entry which is preliminary data.</text>
</comment>
<dbReference type="Gene3D" id="3.30.2010.10">
    <property type="entry name" value="Metalloproteases ('zincins'), catalytic domain"/>
    <property type="match status" value="1"/>
</dbReference>
<keyword evidence="9" id="KW-1185">Reference proteome</keyword>
<evidence type="ECO:0000256" key="5">
    <source>
        <dbReference type="ARBA" id="ARBA00022833"/>
    </source>
</evidence>
<keyword evidence="3" id="KW-0479">Metal-binding</keyword>
<dbReference type="PANTHER" id="PTHR22726">
    <property type="entry name" value="METALLOENDOPEPTIDASE OMA1"/>
    <property type="match status" value="1"/>
</dbReference>
<evidence type="ECO:0000256" key="4">
    <source>
        <dbReference type="ARBA" id="ARBA00022801"/>
    </source>
</evidence>
<name>A0AB33Z1T7_9GAMM</name>
<accession>A0AB33Z1T7</accession>
<dbReference type="GO" id="GO:0051603">
    <property type="term" value="P:proteolysis involved in protein catabolic process"/>
    <property type="evidence" value="ECO:0007669"/>
    <property type="project" value="TreeGrafter"/>
</dbReference>